<feature type="compositionally biased region" description="Polar residues" evidence="2">
    <location>
        <begin position="607"/>
        <end position="623"/>
    </location>
</feature>
<evidence type="ECO:0000256" key="2">
    <source>
        <dbReference type="SAM" id="MobiDB-lite"/>
    </source>
</evidence>
<dbReference type="PANTHER" id="PTHR22957:SF645">
    <property type="entry name" value="LD27216P"/>
    <property type="match status" value="1"/>
</dbReference>
<evidence type="ECO:0000259" key="3">
    <source>
        <dbReference type="PROSITE" id="PS50086"/>
    </source>
</evidence>
<dbReference type="Pfam" id="PF00566">
    <property type="entry name" value="RabGAP-TBC"/>
    <property type="match status" value="1"/>
</dbReference>
<keyword evidence="1" id="KW-0343">GTPase activation</keyword>
<dbReference type="PANTHER" id="PTHR22957">
    <property type="entry name" value="TBC1 DOMAIN FAMILY MEMBER GTPASE-ACTIVATING PROTEIN"/>
    <property type="match status" value="1"/>
</dbReference>
<evidence type="ECO:0000313" key="5">
    <source>
        <dbReference type="Proteomes" id="UP001164746"/>
    </source>
</evidence>
<feature type="domain" description="Rab-GAP TBC" evidence="3">
    <location>
        <begin position="334"/>
        <end position="532"/>
    </location>
</feature>
<name>A0ABY7ECZ2_MYAAR</name>
<accession>A0ABY7ECZ2</accession>
<dbReference type="InterPro" id="IPR021935">
    <property type="entry name" value="SGSM1/2_RBD"/>
</dbReference>
<evidence type="ECO:0000256" key="1">
    <source>
        <dbReference type="ARBA" id="ARBA00022468"/>
    </source>
</evidence>
<proteinExistence type="predicted"/>
<keyword evidence="5" id="KW-1185">Reference proteome</keyword>
<feature type="compositionally biased region" description="Polar residues" evidence="2">
    <location>
        <begin position="661"/>
        <end position="686"/>
    </location>
</feature>
<dbReference type="SMART" id="SM00164">
    <property type="entry name" value="TBC"/>
    <property type="match status" value="1"/>
</dbReference>
<dbReference type="EMBL" id="CP111017">
    <property type="protein sequence ID" value="WAR06984.1"/>
    <property type="molecule type" value="Genomic_DNA"/>
</dbReference>
<dbReference type="InterPro" id="IPR035969">
    <property type="entry name" value="Rab-GAP_TBC_sf"/>
</dbReference>
<dbReference type="Gene3D" id="1.10.472.80">
    <property type="entry name" value="Ypt/Rab-GAP domain of gyp1p, domain 3"/>
    <property type="match status" value="1"/>
</dbReference>
<dbReference type="PROSITE" id="PS50086">
    <property type="entry name" value="TBC_RABGAP"/>
    <property type="match status" value="1"/>
</dbReference>
<dbReference type="Proteomes" id="UP001164746">
    <property type="component" value="Chromosome 6"/>
</dbReference>
<dbReference type="SUPFAM" id="SSF47923">
    <property type="entry name" value="Ypt/Rab-GAP domain of gyp1p"/>
    <property type="match status" value="2"/>
</dbReference>
<dbReference type="InterPro" id="IPR000195">
    <property type="entry name" value="Rab-GAP-TBC_dom"/>
</dbReference>
<dbReference type="Gene3D" id="2.30.29.230">
    <property type="match status" value="1"/>
</dbReference>
<organism evidence="4 5">
    <name type="scientific">Mya arenaria</name>
    <name type="common">Soft-shell clam</name>
    <dbReference type="NCBI Taxonomy" id="6604"/>
    <lineage>
        <taxon>Eukaryota</taxon>
        <taxon>Metazoa</taxon>
        <taxon>Spiralia</taxon>
        <taxon>Lophotrochozoa</taxon>
        <taxon>Mollusca</taxon>
        <taxon>Bivalvia</taxon>
        <taxon>Autobranchia</taxon>
        <taxon>Heteroconchia</taxon>
        <taxon>Euheterodonta</taxon>
        <taxon>Imparidentia</taxon>
        <taxon>Neoheterodontei</taxon>
        <taxon>Myida</taxon>
        <taxon>Myoidea</taxon>
        <taxon>Myidae</taxon>
        <taxon>Mya</taxon>
    </lineage>
</organism>
<reference evidence="4" key="1">
    <citation type="submission" date="2022-11" db="EMBL/GenBank/DDBJ databases">
        <title>Centuries of genome instability and evolution in soft-shell clam transmissible cancer (bioRxiv).</title>
        <authorList>
            <person name="Hart S.F.M."/>
            <person name="Yonemitsu M.A."/>
            <person name="Giersch R.M."/>
            <person name="Beal B.F."/>
            <person name="Arriagada G."/>
            <person name="Davis B.W."/>
            <person name="Ostrander E.A."/>
            <person name="Goff S.P."/>
            <person name="Metzger M.J."/>
        </authorList>
    </citation>
    <scope>NUCLEOTIDE SEQUENCE</scope>
    <source>
        <strain evidence="4">MELC-2E11</strain>
        <tissue evidence="4">Siphon/mantle</tissue>
    </source>
</reference>
<feature type="region of interest" description="Disordered" evidence="2">
    <location>
        <begin position="607"/>
        <end position="644"/>
    </location>
</feature>
<feature type="region of interest" description="Disordered" evidence="2">
    <location>
        <begin position="659"/>
        <end position="689"/>
    </location>
</feature>
<sequence>MPETLKSHLKRRGMQAGLKVSSMTKRFTATKNTTRLFRVSSVEGMTLFEKEGVFIHINVNTHTSDKDAHLPGRIYLLQKPDGTFIEWKAEEVISLDSHSEQDWAMISSVGYQPDRGSDQGNDAKNERKRYNLSFDVLDLKSFKRSAPSHGWAYIIFILKDGTTYPAVHFHNGGSKALLKELEKFVHIRRSPTDSRLFIIQDHDPEALTKSFDELNLFQDSQGDLVTKFMKDPYTTTMGGFSKVTNFLRDVLMQEEPVGAPDIKVEELLSEDIPGMEINNSDEPGYELVSKTKLPSRPDVRRGMPLTSQQWSKHMDKEGRIINVDEVKDAIFRGGVESALRVDVWKFLLGVYEWDSTYASRTKTRKRKLDDYFRMKLQWTTIRSDQERRFSLFRERKCLIEKDVTRTDRTHKFFEGEGNPNLQVLNDILLTYCIDLLSPILVVMENEVDAFWCFAGLMERLGDNFQMSQEGMKTQLSQIHKLMQITDPELCNYLESHDSGNFYFCFRWILIHFKREFSFSDAQRLWEVFWTDRPCQNFHLLICLAVLDTEKTTLMENKFGLTEILKHINDMSMAIHLEETLKKSEGIFLQLKSAKHLPDTIKEILGFPTSSPADSARSSGTNTPVMPDMGSPINAQPPNTHEPVQLTTVGYSKGASARLHLSDQSRSSDNGFRSSNSFNSDANSPDDSSIEILSDIGNGFNNFS</sequence>
<protein>
    <submittedName>
        <fullName evidence="4">TBC15-like protein</fullName>
    </submittedName>
</protein>
<dbReference type="Pfam" id="PF12068">
    <property type="entry name" value="PH_RBD"/>
    <property type="match status" value="1"/>
</dbReference>
<gene>
    <name evidence="4" type="ORF">MAR_016942</name>
</gene>
<dbReference type="Gene3D" id="1.10.8.270">
    <property type="entry name" value="putative rabgap domain of human tbc1 domain family member 14 like domains"/>
    <property type="match status" value="1"/>
</dbReference>
<evidence type="ECO:0000313" key="4">
    <source>
        <dbReference type="EMBL" id="WAR06984.1"/>
    </source>
</evidence>